<dbReference type="STRING" id="1437059.A6A05_05025"/>
<dbReference type="RefSeq" id="WP_068504782.1">
    <property type="nucleotide sequence ID" value="NZ_LWQU01000207.1"/>
</dbReference>
<dbReference type="Proteomes" id="UP000078543">
    <property type="component" value="Unassembled WGS sequence"/>
</dbReference>
<proteinExistence type="predicted"/>
<accession>A0A178M4N1</accession>
<dbReference type="SUPFAM" id="SSF48452">
    <property type="entry name" value="TPR-like"/>
    <property type="match status" value="1"/>
</dbReference>
<gene>
    <name evidence="1" type="ORF">A6A05_05025</name>
</gene>
<dbReference type="InterPro" id="IPR011990">
    <property type="entry name" value="TPR-like_helical_dom_sf"/>
</dbReference>
<dbReference type="OrthoDB" id="7359089at2"/>
<comment type="caution">
    <text evidence="1">The sequence shown here is derived from an EMBL/GenBank/DDBJ whole genome shotgun (WGS) entry which is preliminary data.</text>
</comment>
<protein>
    <submittedName>
        <fullName evidence="1">Uncharacterized protein</fullName>
    </submittedName>
</protein>
<dbReference type="AlphaFoldDB" id="A0A178M4N1"/>
<evidence type="ECO:0000313" key="2">
    <source>
        <dbReference type="Proteomes" id="UP000078543"/>
    </source>
</evidence>
<evidence type="ECO:0000313" key="1">
    <source>
        <dbReference type="EMBL" id="OAN43709.1"/>
    </source>
</evidence>
<dbReference type="EMBL" id="LWQU01000207">
    <property type="protein sequence ID" value="OAN43709.1"/>
    <property type="molecule type" value="Genomic_DNA"/>
</dbReference>
<dbReference type="Gene3D" id="1.25.40.10">
    <property type="entry name" value="Tetratricopeptide repeat domain"/>
    <property type="match status" value="1"/>
</dbReference>
<organism evidence="1 2">
    <name type="scientific">Magnetospirillum moscoviense</name>
    <dbReference type="NCBI Taxonomy" id="1437059"/>
    <lineage>
        <taxon>Bacteria</taxon>
        <taxon>Pseudomonadati</taxon>
        <taxon>Pseudomonadota</taxon>
        <taxon>Alphaproteobacteria</taxon>
        <taxon>Rhodospirillales</taxon>
        <taxon>Rhodospirillaceae</taxon>
        <taxon>Magnetospirillum</taxon>
    </lineage>
</organism>
<sequence length="164" mass="18228">MIELDDGPSFLPPAAEAALKQVGACWGDEAAAERLVLQALELAPDTLAARVGAYKFYFYRHRLAEALVHAWSCLDWVAERLQMPRDWREVQPRHADFTGLDPMPRLWLQIVIAIGYCQARLGQVEDGQESLAKVAQLDPADRFGARRLSDVIARGGVDPDEDGD</sequence>
<keyword evidence="2" id="KW-1185">Reference proteome</keyword>
<name>A0A178M4N1_9PROT</name>
<reference evidence="1 2" key="1">
    <citation type="submission" date="2016-04" db="EMBL/GenBank/DDBJ databases">
        <title>Draft genome sequence of freshwater magnetotactic bacteria Magnetospirillum marisnigri SP-1 and Magnetospirillum moscoviense BB-1.</title>
        <authorList>
            <person name="Koziaeva V."/>
            <person name="Dziuba M.V."/>
            <person name="Ivanov T.M."/>
            <person name="Kuznetsov B."/>
            <person name="Grouzdev D.S."/>
        </authorList>
    </citation>
    <scope>NUCLEOTIDE SEQUENCE [LARGE SCALE GENOMIC DNA]</scope>
    <source>
        <strain evidence="1 2">BB-1</strain>
    </source>
</reference>